<dbReference type="Pfam" id="PF02775">
    <property type="entry name" value="TPP_enzyme_C"/>
    <property type="match status" value="1"/>
</dbReference>
<name>A0ABS3HWQ1_9ENTE</name>
<dbReference type="InterPro" id="IPR017900">
    <property type="entry name" value="4Fe4S_Fe_S_CS"/>
</dbReference>
<feature type="domain" description="4Fe-4S ferredoxin-type" evidence="11">
    <location>
        <begin position="683"/>
        <end position="712"/>
    </location>
</feature>
<protein>
    <submittedName>
        <fullName evidence="12">Pyruvate:ferredoxin (Flavodoxin) oxidoreductase</fullName>
    </submittedName>
</protein>
<evidence type="ECO:0000313" key="13">
    <source>
        <dbReference type="Proteomes" id="UP000664832"/>
    </source>
</evidence>
<dbReference type="PANTHER" id="PTHR32154:SF0">
    <property type="entry name" value="PYRUVATE-FLAVODOXIN OXIDOREDUCTASE-RELATED"/>
    <property type="match status" value="1"/>
</dbReference>
<dbReference type="Pfam" id="PF17147">
    <property type="entry name" value="PFOR_II"/>
    <property type="match status" value="1"/>
</dbReference>
<dbReference type="Gene3D" id="3.30.70.20">
    <property type="match status" value="1"/>
</dbReference>
<keyword evidence="4" id="KW-0479">Metal-binding</keyword>
<accession>A0ABS3HWQ1</accession>
<dbReference type="Pfam" id="PF01855">
    <property type="entry name" value="POR_N"/>
    <property type="match status" value="1"/>
</dbReference>
<dbReference type="InterPro" id="IPR017896">
    <property type="entry name" value="4Fe4S_Fe-S-bd"/>
</dbReference>
<evidence type="ECO:0000256" key="2">
    <source>
        <dbReference type="ARBA" id="ARBA00022448"/>
    </source>
</evidence>
<dbReference type="RefSeq" id="WP_206897746.1">
    <property type="nucleotide sequence ID" value="NZ_JAFLWI010000002.1"/>
</dbReference>
<evidence type="ECO:0000256" key="10">
    <source>
        <dbReference type="SAM" id="MobiDB-lite"/>
    </source>
</evidence>
<dbReference type="SUPFAM" id="SSF53323">
    <property type="entry name" value="Pyruvate-ferredoxin oxidoreductase, PFOR, domain III"/>
    <property type="match status" value="1"/>
</dbReference>
<feature type="compositionally biased region" description="Basic and acidic residues" evidence="10">
    <location>
        <begin position="1201"/>
        <end position="1227"/>
    </location>
</feature>
<dbReference type="Proteomes" id="UP000664832">
    <property type="component" value="Unassembled WGS sequence"/>
</dbReference>
<evidence type="ECO:0000256" key="7">
    <source>
        <dbReference type="ARBA" id="ARBA00023004"/>
    </source>
</evidence>
<keyword evidence="7" id="KW-0408">Iron</keyword>
<dbReference type="InterPro" id="IPR033412">
    <property type="entry name" value="PFOR_II"/>
</dbReference>
<evidence type="ECO:0000313" key="12">
    <source>
        <dbReference type="EMBL" id="MBO0480902.1"/>
    </source>
</evidence>
<feature type="compositionally biased region" description="Basic and acidic residues" evidence="10">
    <location>
        <begin position="1180"/>
        <end position="1195"/>
    </location>
</feature>
<dbReference type="InterPro" id="IPR002880">
    <property type="entry name" value="Pyrv_Fd/Flavodoxin_OxRdtase_N"/>
</dbReference>
<dbReference type="Gene3D" id="3.40.50.920">
    <property type="match status" value="1"/>
</dbReference>
<evidence type="ECO:0000256" key="6">
    <source>
        <dbReference type="ARBA" id="ARBA00023002"/>
    </source>
</evidence>
<sequence>MRKMKTMDGNTAAAYISYAFTELAAIYPITPSSTMAELVDQWSAAGKKNLFGQPVKVIEMQSEAGAAGVVHGSLKTGALTTTYTASQGLLLMIPNMYKIAGELLPSVFHVASRAVTTNALNIFGDHGDVMAARQTGFAMLSESSVQEVMDLSPVAHLASIEAEIPFMNFFDGFRTSHEIQKIEVLEYDELAPLINQEKLANFRQRAMNPNHPTVSGTNQNPDIHFQQRETINQYYEKLPEIVQKYMQEINQLRNTNYDLVTYHGAEDAEEIIISMGSVAQTIEQTVEYLNKNGRKVGFLNIHLYRPFPVKNLLEKLPNTVKSIAVLDRSKEPGAGGEPLLLDVQSVMYDAEIRPTIIGGRYGLGSKDVTPDQIVTVFDELQKEKSQMKTRFTIGIVDDVTYTSLEKRDTLDLTNPTTYQAKFWGFGSDGTVGANKSAIKIIGDHTNKYAQGYFHYDSKKSGGLTVSHLRFGDTPIRSTYLVEHADFIACHTPAYLHSYDLVKGLKPGGTFLLNTIWSDAQLETHLPTKLKKYLAQNDIQFYTINAMKLAQEVGLGRRINTAMETAFFKLANIIDFEEVLPILKEEALKSYGHKSMTIVEKNTQAIDRTVELLHKVTVPESWKTLELPKKVARKQSSYVEEILVPVNAQEGNGLSVGTLVRNGMTAGEMPVGTGAIEKRGVALEVPEWISDRCTMCNECAFVCPHAAIRPFLADEEEMEEAPEGFIVREMRGADGQKYRIQVSVEDCTGCGLCVEACPAKGKALVMKPYEEQKEQAVNWAFAMTLRQKENPVKGKNTVLSTQFNQPLLEFSGACSGCGETPYVKLLTQMFGDRMMIANATGCSSIWGGASPASPYTTNECGQGPAWSNSLLEDNAEFGYGMLLAAQTRREALAKSMSEVLPKVSSELRRLMEDWLNHLFDSEGTQQRAAKLQAAIEEELQTVPELAMIYREKDLFVKNSQWMIGGDGWAYDIGFGGIDHVIASGADVNILVLDNEVYSNTGGQTSKATPASAIAKFAASGKYAAKKDLGKMAMTYNNVYVAQIASGANQMQTIKAFEEAEKFPGPSLIIAYTPCITHGLFGGMKESIKEAKEAVSSGYWSLYRYNPTLFEKGKNPMTLDYKKPDFSTMTEFMRKQVRFSSLENTNPLMAKELFEKTVHDAKNRFYSYALMSGELEKIKAKLEPESFSDKSEKEQKEKRVRKERPVDLEAQERRAKRREERTKRRKEQE</sequence>
<evidence type="ECO:0000256" key="3">
    <source>
        <dbReference type="ARBA" id="ARBA00022485"/>
    </source>
</evidence>
<keyword evidence="2 9" id="KW-0813">Transport</keyword>
<keyword evidence="13" id="KW-1185">Reference proteome</keyword>
<keyword evidence="5 9" id="KW-0249">Electron transport</keyword>
<evidence type="ECO:0000256" key="5">
    <source>
        <dbReference type="ARBA" id="ARBA00022982"/>
    </source>
</evidence>
<evidence type="ECO:0000256" key="1">
    <source>
        <dbReference type="ARBA" id="ARBA00009032"/>
    </source>
</evidence>
<keyword evidence="3" id="KW-0004">4Fe-4S</keyword>
<dbReference type="Gene3D" id="3.40.920.10">
    <property type="entry name" value="Pyruvate-ferredoxin oxidoreductase, PFOR, domain III"/>
    <property type="match status" value="1"/>
</dbReference>
<dbReference type="SUPFAM" id="SSF52518">
    <property type="entry name" value="Thiamin diphosphate-binding fold (THDP-binding)"/>
    <property type="match status" value="2"/>
</dbReference>
<keyword evidence="8" id="KW-0411">Iron-sulfur</keyword>
<feature type="domain" description="4Fe-4S ferredoxin-type" evidence="11">
    <location>
        <begin position="737"/>
        <end position="768"/>
    </location>
</feature>
<dbReference type="InterPro" id="IPR011766">
    <property type="entry name" value="TPP_enzyme_TPP-bd"/>
</dbReference>
<dbReference type="SMART" id="SM00890">
    <property type="entry name" value="EKR"/>
    <property type="match status" value="1"/>
</dbReference>
<gene>
    <name evidence="12" type="primary">nifJ</name>
    <name evidence="12" type="ORF">JZO71_01020</name>
</gene>
<dbReference type="SUPFAM" id="SSF52922">
    <property type="entry name" value="TK C-terminal domain-like"/>
    <property type="match status" value="1"/>
</dbReference>
<evidence type="ECO:0000256" key="4">
    <source>
        <dbReference type="ARBA" id="ARBA00022723"/>
    </source>
</evidence>
<dbReference type="Pfam" id="PF01558">
    <property type="entry name" value="POR"/>
    <property type="match status" value="1"/>
</dbReference>
<dbReference type="PROSITE" id="PS00198">
    <property type="entry name" value="4FE4S_FER_1"/>
    <property type="match status" value="1"/>
</dbReference>
<dbReference type="InterPro" id="IPR029061">
    <property type="entry name" value="THDP-binding"/>
</dbReference>
<feature type="region of interest" description="Disordered" evidence="10">
    <location>
        <begin position="1180"/>
        <end position="1227"/>
    </location>
</feature>
<dbReference type="EMBL" id="JAFLWI010000002">
    <property type="protein sequence ID" value="MBO0480902.1"/>
    <property type="molecule type" value="Genomic_DNA"/>
</dbReference>
<keyword evidence="12" id="KW-0670">Pyruvate</keyword>
<dbReference type="Gene3D" id="3.40.50.970">
    <property type="match status" value="2"/>
</dbReference>
<comment type="caution">
    <text evidence="12">The sequence shown here is derived from an EMBL/GenBank/DDBJ whole genome shotgun (WGS) entry which is preliminary data.</text>
</comment>
<dbReference type="NCBIfam" id="TIGR02176">
    <property type="entry name" value="pyruv_ox_red"/>
    <property type="match status" value="1"/>
</dbReference>
<dbReference type="PANTHER" id="PTHR32154">
    <property type="entry name" value="PYRUVATE-FLAVODOXIN OXIDOREDUCTASE-RELATED"/>
    <property type="match status" value="1"/>
</dbReference>
<evidence type="ECO:0000256" key="8">
    <source>
        <dbReference type="ARBA" id="ARBA00023014"/>
    </source>
</evidence>
<organism evidence="12 13">
    <name type="scientific">Candidatus Enterococcus courvalinii</name>
    <dbReference type="NCBI Taxonomy" id="2815329"/>
    <lineage>
        <taxon>Bacteria</taxon>
        <taxon>Bacillati</taxon>
        <taxon>Bacillota</taxon>
        <taxon>Bacilli</taxon>
        <taxon>Lactobacillales</taxon>
        <taxon>Enterococcaceae</taxon>
        <taxon>Enterococcus</taxon>
    </lineage>
</organism>
<evidence type="ECO:0000256" key="9">
    <source>
        <dbReference type="PIRNR" id="PIRNR000159"/>
    </source>
</evidence>
<keyword evidence="6 9" id="KW-0560">Oxidoreductase</keyword>
<dbReference type="Pfam" id="PF10371">
    <property type="entry name" value="EKR"/>
    <property type="match status" value="1"/>
</dbReference>
<evidence type="ECO:0000259" key="11">
    <source>
        <dbReference type="PROSITE" id="PS51379"/>
    </source>
</evidence>
<reference evidence="12 13" key="1">
    <citation type="submission" date="2021-03" db="EMBL/GenBank/DDBJ databases">
        <title>Enterococcal diversity collection.</title>
        <authorList>
            <person name="Gilmore M.S."/>
            <person name="Schwartzman J."/>
            <person name="Van Tyne D."/>
            <person name="Martin M."/>
            <person name="Earl A.M."/>
            <person name="Manson A.L."/>
            <person name="Straub T."/>
            <person name="Salamzade R."/>
            <person name="Saavedra J."/>
            <person name="Lebreton F."/>
            <person name="Prichula J."/>
            <person name="Schaufler K."/>
            <person name="Gaca A."/>
            <person name="Sgardioli B."/>
            <person name="Wagenaar J."/>
            <person name="Strong T."/>
        </authorList>
    </citation>
    <scope>NUCLEOTIDE SEQUENCE [LARGE SCALE GENOMIC DNA]</scope>
    <source>
        <strain evidence="12 13">MSG2901</strain>
    </source>
</reference>
<dbReference type="InterPro" id="IPR019456">
    <property type="entry name" value="Pyrv-flavodox_OxRtase_EKR"/>
</dbReference>
<dbReference type="InterPro" id="IPR050722">
    <property type="entry name" value="Pyruvate:ferred/Flavod_OxRd"/>
</dbReference>
<dbReference type="Pfam" id="PF12838">
    <property type="entry name" value="Fer4_7"/>
    <property type="match status" value="1"/>
</dbReference>
<dbReference type="CDD" id="cd07034">
    <property type="entry name" value="TPP_PYR_PFOR_IOR-alpha_like"/>
    <property type="match status" value="1"/>
</dbReference>
<comment type="similarity">
    <text evidence="1 9">Belongs to the pyruvate:ferredoxin/flavodoxin oxidoreductase family.</text>
</comment>
<dbReference type="PIRSF" id="PIRSF000159">
    <property type="entry name" value="NifJ"/>
    <property type="match status" value="1"/>
</dbReference>
<dbReference type="InterPro" id="IPR002869">
    <property type="entry name" value="Pyrv_flavodox_OxRed_cen"/>
</dbReference>
<dbReference type="InterPro" id="IPR011895">
    <property type="entry name" value="Pyrv_flavodox_OxRed"/>
</dbReference>
<dbReference type="InterPro" id="IPR009014">
    <property type="entry name" value="Transketo_C/PFOR_II"/>
</dbReference>
<dbReference type="PROSITE" id="PS51379">
    <property type="entry name" value="4FE4S_FER_2"/>
    <property type="match status" value="2"/>
</dbReference>
<proteinExistence type="inferred from homology"/>
<dbReference type="InterPro" id="IPR019752">
    <property type="entry name" value="Pyrv/ketoisovalerate_OxRed_cat"/>
</dbReference>
<dbReference type="CDD" id="cd03377">
    <property type="entry name" value="TPP_PFOR_PNO"/>
    <property type="match status" value="1"/>
</dbReference>
<dbReference type="SUPFAM" id="SSF54862">
    <property type="entry name" value="4Fe-4S ferredoxins"/>
    <property type="match status" value="1"/>
</dbReference>